<dbReference type="VEuPathDB" id="VectorBase:ISCW008825"/>
<reference evidence="2" key="2">
    <citation type="submission" date="2020-05" db="UniProtKB">
        <authorList>
            <consortium name="EnsemblMetazoa"/>
        </authorList>
    </citation>
    <scope>IDENTIFICATION</scope>
    <source>
        <strain evidence="2">wikel</strain>
    </source>
</reference>
<protein>
    <submittedName>
        <fullName evidence="1 2">Uncharacterized protein</fullName>
    </submittedName>
</protein>
<name>B7Q0W5_IXOSC</name>
<dbReference type="EnsemblMetazoa" id="ISCW008825-RA">
    <property type="protein sequence ID" value="ISCW008825-PA"/>
    <property type="gene ID" value="ISCW008825"/>
</dbReference>
<keyword evidence="3" id="KW-1185">Reference proteome</keyword>
<proteinExistence type="predicted"/>
<evidence type="ECO:0000313" key="1">
    <source>
        <dbReference type="EMBL" id="EEC12487.1"/>
    </source>
</evidence>
<accession>B7Q0W5</accession>
<sequence>MQRFCASRRKAYQASLYLAKVYLAGSNACRRAGEALTEEDMDFFEKFQERKEPLRTLHGYPIVRALITT</sequence>
<dbReference type="InParanoid" id="B7Q0W5"/>
<dbReference type="Proteomes" id="UP000001555">
    <property type="component" value="Unassembled WGS sequence"/>
</dbReference>
<dbReference type="EMBL" id="ABJB010121749">
    <property type="status" value="NOT_ANNOTATED_CDS"/>
    <property type="molecule type" value="Genomic_DNA"/>
</dbReference>
<evidence type="ECO:0000313" key="3">
    <source>
        <dbReference type="Proteomes" id="UP000001555"/>
    </source>
</evidence>
<gene>
    <name evidence="1" type="ORF">IscW_ISCW008825</name>
</gene>
<evidence type="ECO:0000313" key="2">
    <source>
        <dbReference type="EnsemblMetazoa" id="ISCW008825-PA"/>
    </source>
</evidence>
<dbReference type="EMBL" id="DS834532">
    <property type="protein sequence ID" value="EEC12487.1"/>
    <property type="molecule type" value="Genomic_DNA"/>
</dbReference>
<dbReference type="PaxDb" id="6945-B7Q0W5"/>
<dbReference type="VEuPathDB" id="VectorBase:ISCP_032538"/>
<dbReference type="VEuPathDB" id="VectorBase:ISCI008825"/>
<dbReference type="AlphaFoldDB" id="B7Q0W5"/>
<reference evidence="1 3" key="1">
    <citation type="submission" date="2008-03" db="EMBL/GenBank/DDBJ databases">
        <title>Annotation of Ixodes scapularis.</title>
        <authorList>
            <consortium name="Ixodes scapularis Genome Project Consortium"/>
            <person name="Caler E."/>
            <person name="Hannick L.I."/>
            <person name="Bidwell S."/>
            <person name="Joardar V."/>
            <person name="Thiagarajan M."/>
            <person name="Amedeo P."/>
            <person name="Galinsky K.J."/>
            <person name="Schobel S."/>
            <person name="Inman J."/>
            <person name="Hostetler J."/>
            <person name="Miller J."/>
            <person name="Hammond M."/>
            <person name="Megy K."/>
            <person name="Lawson D."/>
            <person name="Kodira C."/>
            <person name="Sutton G."/>
            <person name="Meyer J."/>
            <person name="Hill C.A."/>
            <person name="Birren B."/>
            <person name="Nene V."/>
            <person name="Collins F."/>
            <person name="Alarcon-Chaidez F."/>
            <person name="Wikel S."/>
            <person name="Strausberg R."/>
        </authorList>
    </citation>
    <scope>NUCLEOTIDE SEQUENCE [LARGE SCALE GENOMIC DNA]</scope>
    <source>
        <strain evidence="3">Wikel</strain>
        <strain evidence="1">Wikel colony</strain>
    </source>
</reference>
<organism>
    <name type="scientific">Ixodes scapularis</name>
    <name type="common">Black-legged tick</name>
    <name type="synonym">Deer tick</name>
    <dbReference type="NCBI Taxonomy" id="6945"/>
    <lineage>
        <taxon>Eukaryota</taxon>
        <taxon>Metazoa</taxon>
        <taxon>Ecdysozoa</taxon>
        <taxon>Arthropoda</taxon>
        <taxon>Chelicerata</taxon>
        <taxon>Arachnida</taxon>
        <taxon>Acari</taxon>
        <taxon>Parasitiformes</taxon>
        <taxon>Ixodida</taxon>
        <taxon>Ixodoidea</taxon>
        <taxon>Ixodidae</taxon>
        <taxon>Ixodinae</taxon>
        <taxon>Ixodes</taxon>
    </lineage>
</organism>
<dbReference type="OrthoDB" id="5977855at2759"/>
<dbReference type="HOGENOM" id="CLU_2778687_0_0_1"/>